<protein>
    <submittedName>
        <fullName evidence="1">Sel1 repeat family protein</fullName>
    </submittedName>
</protein>
<comment type="caution">
    <text evidence="1">The sequence shown here is derived from an EMBL/GenBank/DDBJ whole genome shotgun (WGS) entry which is preliminary data.</text>
</comment>
<evidence type="ECO:0000313" key="1">
    <source>
        <dbReference type="EMBL" id="PZQ17764.1"/>
    </source>
</evidence>
<dbReference type="EMBL" id="QFPN01000002">
    <property type="protein sequence ID" value="PZQ17764.1"/>
    <property type="molecule type" value="Genomic_DNA"/>
</dbReference>
<accession>A0A2W5KPH2</accession>
<proteinExistence type="predicted"/>
<dbReference type="AlphaFoldDB" id="A0A2W5KPH2"/>
<reference evidence="1 2" key="1">
    <citation type="submission" date="2017-08" db="EMBL/GenBank/DDBJ databases">
        <title>Infants hospitalized years apart are colonized by the same room-sourced microbial strains.</title>
        <authorList>
            <person name="Brooks B."/>
            <person name="Olm M.R."/>
            <person name="Firek B.A."/>
            <person name="Baker R."/>
            <person name="Thomas B.C."/>
            <person name="Morowitz M.J."/>
            <person name="Banfield J.F."/>
        </authorList>
    </citation>
    <scope>NUCLEOTIDE SEQUENCE [LARGE SCALE GENOMIC DNA]</scope>
    <source>
        <strain evidence="1">S2_005_003_R2_43</strain>
    </source>
</reference>
<organism evidence="1 2">
    <name type="scientific">Ancylobacter novellus</name>
    <name type="common">Thiobacillus novellus</name>
    <dbReference type="NCBI Taxonomy" id="921"/>
    <lineage>
        <taxon>Bacteria</taxon>
        <taxon>Pseudomonadati</taxon>
        <taxon>Pseudomonadota</taxon>
        <taxon>Alphaproteobacteria</taxon>
        <taxon>Hyphomicrobiales</taxon>
        <taxon>Xanthobacteraceae</taxon>
        <taxon>Ancylobacter</taxon>
    </lineage>
</organism>
<evidence type="ECO:0000313" key="2">
    <source>
        <dbReference type="Proteomes" id="UP000249577"/>
    </source>
</evidence>
<sequence>MARYDMSSADCGALGAVASGALYFQLGVMHAIGRGAPVDRVSAHKWLNLAAREGVADAARMRRELALEMTAEEIADAQRAAREHLRAH</sequence>
<name>A0A2W5KPH2_ANCNO</name>
<dbReference type="Gene3D" id="1.25.40.10">
    <property type="entry name" value="Tetratricopeptide repeat domain"/>
    <property type="match status" value="1"/>
</dbReference>
<dbReference type="Proteomes" id="UP000249577">
    <property type="component" value="Unassembled WGS sequence"/>
</dbReference>
<gene>
    <name evidence="1" type="ORF">DI565_03215</name>
</gene>
<dbReference type="InterPro" id="IPR011990">
    <property type="entry name" value="TPR-like_helical_dom_sf"/>
</dbReference>